<protein>
    <recommendedName>
        <fullName evidence="4">C2H2-type domain-containing protein</fullName>
    </recommendedName>
</protein>
<evidence type="ECO:0000256" key="1">
    <source>
        <dbReference type="SAM" id="MobiDB-lite"/>
    </source>
</evidence>
<feature type="region of interest" description="Disordered" evidence="1">
    <location>
        <begin position="1"/>
        <end position="22"/>
    </location>
</feature>
<dbReference type="OrthoDB" id="3559470at2759"/>
<sequence>MSSDNGNQVRNRRSGPDHELDQFGYPPANYKHYLACPFSKHDPDRYLMVTNACTERWGFKDIGKLNEHIQRVHSLQLGCITCKARFNQAKKGQSKSKKDTVEQLKRDHVCAPREFTGADPQWMTEEQELRFANRKGQVTPHEGREKGWKRIYMCLFGTAENDLPSPYYAYLVPDHLISRSRPTIFYDSTRGLDEEIPPPTQHPAGNNYGVEMLSAPEQSYRPRLDRNTLENEGGRGDHGFEWAVRAGADSAYGSGDTQETQDAEDPFSPALLTSHEAPHLSPPHPRDTLDTVFFTTGGVPDEPEAVYYDQYLHI</sequence>
<evidence type="ECO:0000313" key="3">
    <source>
        <dbReference type="Proteomes" id="UP000235786"/>
    </source>
</evidence>
<evidence type="ECO:0008006" key="4">
    <source>
        <dbReference type="Google" id="ProtNLM"/>
    </source>
</evidence>
<accession>A0A2J6QXY4</accession>
<gene>
    <name evidence="2" type="ORF">L207DRAFT_641243</name>
</gene>
<dbReference type="PANTHER" id="PTHR38166:SF1">
    <property type="entry name" value="C2H2-TYPE DOMAIN-CONTAINING PROTEIN"/>
    <property type="match status" value="1"/>
</dbReference>
<feature type="compositionally biased region" description="Basic and acidic residues" evidence="1">
    <location>
        <begin position="220"/>
        <end position="239"/>
    </location>
</feature>
<dbReference type="Proteomes" id="UP000235786">
    <property type="component" value="Unassembled WGS sequence"/>
</dbReference>
<feature type="region of interest" description="Disordered" evidence="1">
    <location>
        <begin position="219"/>
        <end position="239"/>
    </location>
</feature>
<reference evidence="2 3" key="1">
    <citation type="submission" date="2016-04" db="EMBL/GenBank/DDBJ databases">
        <title>A degradative enzymes factory behind the ericoid mycorrhizal symbiosis.</title>
        <authorList>
            <consortium name="DOE Joint Genome Institute"/>
            <person name="Martino E."/>
            <person name="Morin E."/>
            <person name="Grelet G."/>
            <person name="Kuo A."/>
            <person name="Kohler A."/>
            <person name="Daghino S."/>
            <person name="Barry K."/>
            <person name="Choi C."/>
            <person name="Cichocki N."/>
            <person name="Clum A."/>
            <person name="Copeland A."/>
            <person name="Hainaut M."/>
            <person name="Haridas S."/>
            <person name="Labutti K."/>
            <person name="Lindquist E."/>
            <person name="Lipzen A."/>
            <person name="Khouja H.-R."/>
            <person name="Murat C."/>
            <person name="Ohm R."/>
            <person name="Olson A."/>
            <person name="Spatafora J."/>
            <person name="Veneault-Fourrey C."/>
            <person name="Henrissat B."/>
            <person name="Grigoriev I."/>
            <person name="Martin F."/>
            <person name="Perotto S."/>
        </authorList>
    </citation>
    <scope>NUCLEOTIDE SEQUENCE [LARGE SCALE GENOMIC DNA]</scope>
    <source>
        <strain evidence="2 3">F</strain>
    </source>
</reference>
<dbReference type="PANTHER" id="PTHR38166">
    <property type="entry name" value="C2H2-TYPE DOMAIN-CONTAINING PROTEIN-RELATED"/>
    <property type="match status" value="1"/>
</dbReference>
<evidence type="ECO:0000313" key="2">
    <source>
        <dbReference type="EMBL" id="PMD31101.1"/>
    </source>
</evidence>
<name>A0A2J6QXY4_HYAVF</name>
<dbReference type="EMBL" id="KZ613964">
    <property type="protein sequence ID" value="PMD31101.1"/>
    <property type="molecule type" value="Genomic_DNA"/>
</dbReference>
<dbReference type="AlphaFoldDB" id="A0A2J6QXY4"/>
<organism evidence="2 3">
    <name type="scientific">Hyaloscypha variabilis (strain UAMH 11265 / GT02V1 / F)</name>
    <name type="common">Meliniomyces variabilis</name>
    <dbReference type="NCBI Taxonomy" id="1149755"/>
    <lineage>
        <taxon>Eukaryota</taxon>
        <taxon>Fungi</taxon>
        <taxon>Dikarya</taxon>
        <taxon>Ascomycota</taxon>
        <taxon>Pezizomycotina</taxon>
        <taxon>Leotiomycetes</taxon>
        <taxon>Helotiales</taxon>
        <taxon>Hyaloscyphaceae</taxon>
        <taxon>Hyaloscypha</taxon>
        <taxon>Hyaloscypha variabilis</taxon>
    </lineage>
</organism>
<proteinExistence type="predicted"/>
<keyword evidence="3" id="KW-1185">Reference proteome</keyword>